<evidence type="ECO:0000259" key="1">
    <source>
        <dbReference type="PROSITE" id="PS50076"/>
    </source>
</evidence>
<evidence type="ECO:0000313" key="2">
    <source>
        <dbReference type="EMBL" id="GKV20969.1"/>
    </source>
</evidence>
<comment type="caution">
    <text evidence="2">The sequence shown here is derived from an EMBL/GenBank/DDBJ whole genome shotgun (WGS) entry which is preliminary data.</text>
</comment>
<dbReference type="EMBL" id="BPVZ01000056">
    <property type="protein sequence ID" value="GKV20969.1"/>
    <property type="molecule type" value="Genomic_DNA"/>
</dbReference>
<dbReference type="InterPro" id="IPR052276">
    <property type="entry name" value="Diphthamide-biosynth_chaperone"/>
</dbReference>
<dbReference type="CDD" id="cd06257">
    <property type="entry name" value="DnaJ"/>
    <property type="match status" value="1"/>
</dbReference>
<feature type="domain" description="J" evidence="1">
    <location>
        <begin position="6"/>
        <end position="73"/>
    </location>
</feature>
<dbReference type="Proteomes" id="UP001054252">
    <property type="component" value="Unassembled WGS sequence"/>
</dbReference>
<dbReference type="SMART" id="SM00271">
    <property type="entry name" value="DnaJ"/>
    <property type="match status" value="1"/>
</dbReference>
<accession>A0AAV5K9S7</accession>
<name>A0AAV5K9S7_9ROSI</name>
<dbReference type="SUPFAM" id="SSF46565">
    <property type="entry name" value="Chaperone J-domain"/>
    <property type="match status" value="1"/>
</dbReference>
<dbReference type="Pfam" id="PF00226">
    <property type="entry name" value="DnaJ"/>
    <property type="match status" value="1"/>
</dbReference>
<dbReference type="PANTHER" id="PTHR44240:SF10">
    <property type="entry name" value="J DOMAIN-CONTAINING PROTEIN"/>
    <property type="match status" value="1"/>
</dbReference>
<proteinExistence type="predicted"/>
<sequence length="112" mass="12385">MASSVSFYEVLGIPASANSHEIKAAYRRLARICHPDVVSTTQKQFSANEFIQLHSAYSTLSDPDKRADYDRDLYGRRRSSLTAATMAAVASSMAAGHRSGYSCGKWETDQCW</sequence>
<dbReference type="InterPro" id="IPR001623">
    <property type="entry name" value="DnaJ_domain"/>
</dbReference>
<organism evidence="2 3">
    <name type="scientific">Rubroshorea leprosula</name>
    <dbReference type="NCBI Taxonomy" id="152421"/>
    <lineage>
        <taxon>Eukaryota</taxon>
        <taxon>Viridiplantae</taxon>
        <taxon>Streptophyta</taxon>
        <taxon>Embryophyta</taxon>
        <taxon>Tracheophyta</taxon>
        <taxon>Spermatophyta</taxon>
        <taxon>Magnoliopsida</taxon>
        <taxon>eudicotyledons</taxon>
        <taxon>Gunneridae</taxon>
        <taxon>Pentapetalae</taxon>
        <taxon>rosids</taxon>
        <taxon>malvids</taxon>
        <taxon>Malvales</taxon>
        <taxon>Dipterocarpaceae</taxon>
        <taxon>Rubroshorea</taxon>
    </lineage>
</organism>
<protein>
    <recommendedName>
        <fullName evidence="1">J domain-containing protein</fullName>
    </recommendedName>
</protein>
<dbReference type="InterPro" id="IPR018253">
    <property type="entry name" value="DnaJ_domain_CS"/>
</dbReference>
<dbReference type="PANTHER" id="PTHR44240">
    <property type="entry name" value="DNAJ DOMAIN (PROKARYOTIC HEAT SHOCK PROTEIN)-RELATED"/>
    <property type="match status" value="1"/>
</dbReference>
<dbReference type="AlphaFoldDB" id="A0AAV5K9S7"/>
<gene>
    <name evidence="2" type="ORF">SLEP1_g31007</name>
</gene>
<reference evidence="2 3" key="1">
    <citation type="journal article" date="2021" name="Commun. Biol.">
        <title>The genome of Shorea leprosula (Dipterocarpaceae) highlights the ecological relevance of drought in aseasonal tropical rainforests.</title>
        <authorList>
            <person name="Ng K.K.S."/>
            <person name="Kobayashi M.J."/>
            <person name="Fawcett J.A."/>
            <person name="Hatakeyama M."/>
            <person name="Paape T."/>
            <person name="Ng C.H."/>
            <person name="Ang C.C."/>
            <person name="Tnah L.H."/>
            <person name="Lee C.T."/>
            <person name="Nishiyama T."/>
            <person name="Sese J."/>
            <person name="O'Brien M.J."/>
            <person name="Copetti D."/>
            <person name="Mohd Noor M.I."/>
            <person name="Ong R.C."/>
            <person name="Putra M."/>
            <person name="Sireger I.Z."/>
            <person name="Indrioko S."/>
            <person name="Kosugi Y."/>
            <person name="Izuno A."/>
            <person name="Isagi Y."/>
            <person name="Lee S.L."/>
            <person name="Shimizu K.K."/>
        </authorList>
    </citation>
    <scope>NUCLEOTIDE SEQUENCE [LARGE SCALE GENOMIC DNA]</scope>
    <source>
        <strain evidence="2">214</strain>
    </source>
</reference>
<evidence type="ECO:0000313" key="3">
    <source>
        <dbReference type="Proteomes" id="UP001054252"/>
    </source>
</evidence>
<keyword evidence="3" id="KW-1185">Reference proteome</keyword>
<dbReference type="Gene3D" id="1.10.287.110">
    <property type="entry name" value="DnaJ domain"/>
    <property type="match status" value="1"/>
</dbReference>
<dbReference type="PROSITE" id="PS00636">
    <property type="entry name" value="DNAJ_1"/>
    <property type="match status" value="1"/>
</dbReference>
<dbReference type="InterPro" id="IPR036869">
    <property type="entry name" value="J_dom_sf"/>
</dbReference>
<dbReference type="PROSITE" id="PS50076">
    <property type="entry name" value="DNAJ_2"/>
    <property type="match status" value="1"/>
</dbReference>
<dbReference type="PRINTS" id="PR00625">
    <property type="entry name" value="JDOMAIN"/>
</dbReference>